<dbReference type="Pfam" id="PF17259">
    <property type="entry name" value="DUF5325"/>
    <property type="match status" value="1"/>
</dbReference>
<keyword evidence="1" id="KW-0472">Membrane</keyword>
<gene>
    <name evidence="2" type="ORF">EJC50_10775</name>
</gene>
<dbReference type="AlphaFoldDB" id="A0A3Q8X493"/>
<dbReference type="RefSeq" id="WP_126015298.1">
    <property type="nucleotide sequence ID" value="NZ_CP034437.1"/>
</dbReference>
<dbReference type="InterPro" id="IPR035211">
    <property type="entry name" value="DUF5325"/>
</dbReference>
<proteinExistence type="predicted"/>
<sequence>MSKLMSLFFAVLSVLLMCATAISISYSGWLTVLFFLLTICCIGAGFIVKARMRRRNGENGETKKEV</sequence>
<evidence type="ECO:0000313" key="2">
    <source>
        <dbReference type="EMBL" id="AZN40079.1"/>
    </source>
</evidence>
<evidence type="ECO:0008006" key="4">
    <source>
        <dbReference type="Google" id="ProtNLM"/>
    </source>
</evidence>
<evidence type="ECO:0000256" key="1">
    <source>
        <dbReference type="SAM" id="Phobius"/>
    </source>
</evidence>
<dbReference type="KEGG" id="palb:EJC50_10775"/>
<name>A0A3Q8X493_9BACL</name>
<reference evidence="3" key="1">
    <citation type="submission" date="2018-12" db="EMBL/GenBank/DDBJ databases">
        <title>Genome sequence of Peanibacillus sp.</title>
        <authorList>
            <person name="Subramani G."/>
            <person name="Srinivasan S."/>
            <person name="Kim M.K."/>
        </authorList>
    </citation>
    <scope>NUCLEOTIDE SEQUENCE [LARGE SCALE GENOMIC DNA]</scope>
    <source>
        <strain evidence="3">18JY67-1</strain>
    </source>
</reference>
<protein>
    <recommendedName>
        <fullName evidence="4">DUF5325 family protein</fullName>
    </recommendedName>
</protein>
<dbReference type="OrthoDB" id="2628998at2"/>
<keyword evidence="3" id="KW-1185">Reference proteome</keyword>
<feature type="transmembrane region" description="Helical" evidence="1">
    <location>
        <begin position="31"/>
        <end position="48"/>
    </location>
</feature>
<keyword evidence="1" id="KW-0812">Transmembrane</keyword>
<organism evidence="2 3">
    <name type="scientific">Paenibacillus albus</name>
    <dbReference type="NCBI Taxonomy" id="2495582"/>
    <lineage>
        <taxon>Bacteria</taxon>
        <taxon>Bacillati</taxon>
        <taxon>Bacillota</taxon>
        <taxon>Bacilli</taxon>
        <taxon>Bacillales</taxon>
        <taxon>Paenibacillaceae</taxon>
        <taxon>Paenibacillus</taxon>
    </lineage>
</organism>
<accession>A0A3Q8X493</accession>
<evidence type="ECO:0000313" key="3">
    <source>
        <dbReference type="Proteomes" id="UP000272528"/>
    </source>
</evidence>
<dbReference type="EMBL" id="CP034437">
    <property type="protein sequence ID" value="AZN40079.1"/>
    <property type="molecule type" value="Genomic_DNA"/>
</dbReference>
<dbReference type="Proteomes" id="UP000272528">
    <property type="component" value="Chromosome"/>
</dbReference>
<keyword evidence="1" id="KW-1133">Transmembrane helix</keyword>